<proteinExistence type="predicted"/>
<evidence type="ECO:0000313" key="3">
    <source>
        <dbReference type="Proteomes" id="UP000566813"/>
    </source>
</evidence>
<dbReference type="Proteomes" id="UP000566813">
    <property type="component" value="Unassembled WGS sequence"/>
</dbReference>
<organism evidence="2 3">
    <name type="scientific">Novosphingobium flavum</name>
    <dbReference type="NCBI Taxonomy" id="1778672"/>
    <lineage>
        <taxon>Bacteria</taxon>
        <taxon>Pseudomonadati</taxon>
        <taxon>Pseudomonadota</taxon>
        <taxon>Alphaproteobacteria</taxon>
        <taxon>Sphingomonadales</taxon>
        <taxon>Sphingomonadaceae</taxon>
        <taxon>Novosphingobium</taxon>
    </lineage>
</organism>
<dbReference type="AlphaFoldDB" id="A0A7X1KK69"/>
<comment type="caution">
    <text evidence="2">The sequence shown here is derived from an EMBL/GenBank/DDBJ whole genome shotgun (WGS) entry which is preliminary data.</text>
</comment>
<protein>
    <submittedName>
        <fullName evidence="2">Uncharacterized protein</fullName>
    </submittedName>
</protein>
<name>A0A7X1KK69_9SPHN</name>
<reference evidence="2 3" key="1">
    <citation type="submission" date="2020-08" db="EMBL/GenBank/DDBJ databases">
        <title>The genome sequence of type strain Novosphingobium flavum NBRC 111647.</title>
        <authorList>
            <person name="Liu Y."/>
        </authorList>
    </citation>
    <scope>NUCLEOTIDE SEQUENCE [LARGE SCALE GENOMIC DNA]</scope>
    <source>
        <strain evidence="2 3">NBRC 111647</strain>
    </source>
</reference>
<accession>A0A7X1KK69</accession>
<feature type="compositionally biased region" description="Basic and acidic residues" evidence="1">
    <location>
        <begin position="158"/>
        <end position="169"/>
    </location>
</feature>
<keyword evidence="3" id="KW-1185">Reference proteome</keyword>
<evidence type="ECO:0000313" key="2">
    <source>
        <dbReference type="EMBL" id="MBC2663973.1"/>
    </source>
</evidence>
<sequence length="181" mass="19837">MLTRSRARSIGWAAVLVTCFALTLALTFRVNAVKSQVRLTERRIVSLKMERGMLETEFETRANQQQLRALNEVEFGYQAPTAGQYLESERQLAMLGKPRGPDAPDMIRVAKADPAQQSGDSLLPAMVNPLTGKAIAAELPRDKVRARELASGSTPDGLVERLSHVERSPKPVAKSLKAALD</sequence>
<dbReference type="EMBL" id="JACLAW010000001">
    <property type="protein sequence ID" value="MBC2663973.1"/>
    <property type="molecule type" value="Genomic_DNA"/>
</dbReference>
<feature type="region of interest" description="Disordered" evidence="1">
    <location>
        <begin position="146"/>
        <end position="181"/>
    </location>
</feature>
<dbReference type="RefSeq" id="WP_185662234.1">
    <property type="nucleotide sequence ID" value="NZ_JACLAW010000001.1"/>
</dbReference>
<gene>
    <name evidence="2" type="ORF">H7F51_00420</name>
</gene>
<evidence type="ECO:0000256" key="1">
    <source>
        <dbReference type="SAM" id="MobiDB-lite"/>
    </source>
</evidence>